<comment type="subunit">
    <text evidence="3">The complex is composed of two ATP-binding proteins (UgpC), two transmembrane proteins (UgpA and UgpE) and a solute-binding protein (UgpB).</text>
</comment>
<evidence type="ECO:0000256" key="9">
    <source>
        <dbReference type="SAM" id="SignalP"/>
    </source>
</evidence>
<dbReference type="RefSeq" id="WP_055454490.1">
    <property type="nucleotide sequence ID" value="NZ_CYHE01000002.1"/>
</dbReference>
<evidence type="ECO:0000256" key="6">
    <source>
        <dbReference type="ARBA" id="ARBA00022729"/>
    </source>
</evidence>
<keyword evidence="7" id="KW-0574">Periplasm</keyword>
<gene>
    <name evidence="10" type="ORF">Ga0061067_102196</name>
</gene>
<evidence type="ECO:0000256" key="2">
    <source>
        <dbReference type="ARBA" id="ARBA00008520"/>
    </source>
</evidence>
<dbReference type="PANTHER" id="PTHR43649:SF31">
    <property type="entry name" value="SN-GLYCEROL-3-PHOSPHATE-BINDING PERIPLASMIC PROTEIN UGPB"/>
    <property type="match status" value="1"/>
</dbReference>
<proteinExistence type="inferred from homology"/>
<protein>
    <recommendedName>
        <fullName evidence="4">sn-glycerol-3-phosphate-binding periplasmic protein UgpB</fullName>
    </recommendedName>
</protein>
<keyword evidence="6 9" id="KW-0732">Signal</keyword>
<organism evidence="10 11">
    <name type="scientific">Pannonibacter indicus</name>
    <dbReference type="NCBI Taxonomy" id="466044"/>
    <lineage>
        <taxon>Bacteria</taxon>
        <taxon>Pseudomonadati</taxon>
        <taxon>Pseudomonadota</taxon>
        <taxon>Alphaproteobacteria</taxon>
        <taxon>Hyphomicrobiales</taxon>
        <taxon>Stappiaceae</taxon>
        <taxon>Pannonibacter</taxon>
    </lineage>
</organism>
<comment type="similarity">
    <text evidence="2">Belongs to the bacterial solute-binding protein 1 family.</text>
</comment>
<dbReference type="InterPro" id="IPR006061">
    <property type="entry name" value="SBP_1_CS"/>
</dbReference>
<reference evidence="11" key="1">
    <citation type="submission" date="2015-08" db="EMBL/GenBank/DDBJ databases">
        <authorList>
            <person name="Varghese N."/>
        </authorList>
    </citation>
    <scope>NUCLEOTIDE SEQUENCE [LARGE SCALE GENOMIC DNA]</scope>
    <source>
        <strain evidence="11">DSM 23407</strain>
    </source>
</reference>
<feature type="signal peptide" evidence="9">
    <location>
        <begin position="1"/>
        <end position="25"/>
    </location>
</feature>
<dbReference type="GO" id="GO:0055085">
    <property type="term" value="P:transmembrane transport"/>
    <property type="evidence" value="ECO:0007669"/>
    <property type="project" value="InterPro"/>
</dbReference>
<evidence type="ECO:0000256" key="1">
    <source>
        <dbReference type="ARBA" id="ARBA00004418"/>
    </source>
</evidence>
<feature type="chain" id="PRO_5005504413" description="sn-glycerol-3-phosphate-binding periplasmic protein UgpB" evidence="9">
    <location>
        <begin position="26"/>
        <end position="443"/>
    </location>
</feature>
<dbReference type="InterPro" id="IPR050490">
    <property type="entry name" value="Bact_solute-bd_prot1"/>
</dbReference>
<dbReference type="CDD" id="cd14748">
    <property type="entry name" value="PBP2_UgpB"/>
    <property type="match status" value="1"/>
</dbReference>
<keyword evidence="5" id="KW-0813">Transport</keyword>
<dbReference type="GO" id="GO:0042597">
    <property type="term" value="C:periplasmic space"/>
    <property type="evidence" value="ECO:0007669"/>
    <property type="project" value="UniProtKB-SubCell"/>
</dbReference>
<evidence type="ECO:0000256" key="8">
    <source>
        <dbReference type="ARBA" id="ARBA00034473"/>
    </source>
</evidence>
<dbReference type="NCBIfam" id="NF008211">
    <property type="entry name" value="PRK10974.1"/>
    <property type="match status" value="1"/>
</dbReference>
<evidence type="ECO:0000256" key="4">
    <source>
        <dbReference type="ARBA" id="ARBA00017470"/>
    </source>
</evidence>
<evidence type="ECO:0000256" key="5">
    <source>
        <dbReference type="ARBA" id="ARBA00022448"/>
    </source>
</evidence>
<dbReference type="OrthoDB" id="9762335at2"/>
<evidence type="ECO:0000256" key="7">
    <source>
        <dbReference type="ARBA" id="ARBA00022764"/>
    </source>
</evidence>
<comment type="function">
    <text evidence="8">Part of the ABC transporter complex UgpBAEC involved in sn-glycerol-3-phosphate (G3P) import. Binds G3P.</text>
</comment>
<evidence type="ECO:0000313" key="10">
    <source>
        <dbReference type="EMBL" id="CUA92945.1"/>
    </source>
</evidence>
<dbReference type="PANTHER" id="PTHR43649">
    <property type="entry name" value="ARABINOSE-BINDING PROTEIN-RELATED"/>
    <property type="match status" value="1"/>
</dbReference>
<dbReference type="AlphaFoldDB" id="A0A0K6HPV3"/>
<name>A0A0K6HPV3_9HYPH</name>
<accession>A0A0K6HPV3</accession>
<keyword evidence="11" id="KW-1185">Reference proteome</keyword>
<dbReference type="Pfam" id="PF13416">
    <property type="entry name" value="SBP_bac_8"/>
    <property type="match status" value="1"/>
</dbReference>
<dbReference type="EMBL" id="CYHE01000002">
    <property type="protein sequence ID" value="CUA92945.1"/>
    <property type="molecule type" value="Genomic_DNA"/>
</dbReference>
<comment type="subcellular location">
    <subcellularLocation>
        <location evidence="1">Periplasm</location>
    </subcellularLocation>
</comment>
<evidence type="ECO:0000256" key="3">
    <source>
        <dbReference type="ARBA" id="ARBA00011557"/>
    </source>
</evidence>
<dbReference type="Gene3D" id="3.40.190.10">
    <property type="entry name" value="Periplasmic binding protein-like II"/>
    <property type="match status" value="2"/>
</dbReference>
<dbReference type="Proteomes" id="UP000183900">
    <property type="component" value="Unassembled WGS sequence"/>
</dbReference>
<sequence length="443" mass="48046">MAKRHIAAGLFAAAALMGTTSASFAVTEIAWWHAMGGELGQKLEEIATKYNASQSEYKVVPTYKGSYAETMTAAIAAFRAGQQPHIVQVFEVGTGTMMAAKGAVYPVYQLMADAGEAFDPKAFLPAVVGYYTDTDGNMLSMPFNSSTPVLYYNKDVFEKAGLDPETPPKTWEEVESFSKKIMESGAAKCGFTTAWVSWAQTENFSAWHNLPIGTLENGFGGLGAELTLNGEIQARHWGNLKKWQDEGIFQYGGPAGGNDAPPKFYSQECAIYMNSSAARAAVNANAKDFKVGVGMLPYYSDVPGAPQNTIIGGATLWVLQGKQAEEYKGVASFFSYLSSAEVQAEWHQATGYLPITQAAYDLSTEQGYYEKNPGADVSIKQMTLNAPTANSKGLRFGNYVQIRAIIDEEFEQMLSGSKTSQQALDDLVKRGNALIREFEAANK</sequence>
<dbReference type="SUPFAM" id="SSF53850">
    <property type="entry name" value="Periplasmic binding protein-like II"/>
    <property type="match status" value="1"/>
</dbReference>
<dbReference type="PROSITE" id="PS01037">
    <property type="entry name" value="SBP_BACTERIAL_1"/>
    <property type="match status" value="1"/>
</dbReference>
<evidence type="ECO:0000313" key="11">
    <source>
        <dbReference type="Proteomes" id="UP000183900"/>
    </source>
</evidence>
<dbReference type="InterPro" id="IPR006059">
    <property type="entry name" value="SBP"/>
</dbReference>